<dbReference type="PROSITE" id="PS50222">
    <property type="entry name" value="EF_HAND_2"/>
    <property type="match status" value="2"/>
</dbReference>
<dbReference type="InterPro" id="IPR011992">
    <property type="entry name" value="EF-hand-dom_pair"/>
</dbReference>
<dbReference type="InterPro" id="IPR018247">
    <property type="entry name" value="EF_Hand_1_Ca_BS"/>
</dbReference>
<keyword evidence="1" id="KW-0106">Calcium</keyword>
<dbReference type="GeneID" id="106175012"/>
<dbReference type="Proteomes" id="UP000085678">
    <property type="component" value="Unplaced"/>
</dbReference>
<dbReference type="OrthoDB" id="9451669at2759"/>
<reference evidence="4" key="1">
    <citation type="submission" date="2025-08" db="UniProtKB">
        <authorList>
            <consortium name="RefSeq"/>
        </authorList>
    </citation>
    <scope>IDENTIFICATION</scope>
    <source>
        <tissue evidence="4">Gonads</tissue>
    </source>
</reference>
<proteinExistence type="predicted"/>
<dbReference type="RefSeq" id="XP_013412269.1">
    <property type="nucleotide sequence ID" value="XM_013556815.1"/>
</dbReference>
<dbReference type="KEGG" id="lak:106175012"/>
<evidence type="ECO:0000313" key="3">
    <source>
        <dbReference type="Proteomes" id="UP000085678"/>
    </source>
</evidence>
<organism evidence="3 4">
    <name type="scientific">Lingula anatina</name>
    <name type="common">Brachiopod</name>
    <name type="synonym">Lingula unguis</name>
    <dbReference type="NCBI Taxonomy" id="7574"/>
    <lineage>
        <taxon>Eukaryota</taxon>
        <taxon>Metazoa</taxon>
        <taxon>Spiralia</taxon>
        <taxon>Lophotrochozoa</taxon>
        <taxon>Brachiopoda</taxon>
        <taxon>Linguliformea</taxon>
        <taxon>Lingulata</taxon>
        <taxon>Lingulida</taxon>
        <taxon>Linguloidea</taxon>
        <taxon>Lingulidae</taxon>
        <taxon>Lingula</taxon>
    </lineage>
</organism>
<evidence type="ECO:0000313" key="4">
    <source>
        <dbReference type="RefSeq" id="XP_013412269.1"/>
    </source>
</evidence>
<dbReference type="SMART" id="SM00054">
    <property type="entry name" value="EFh"/>
    <property type="match status" value="2"/>
</dbReference>
<feature type="domain" description="EF-hand" evidence="2">
    <location>
        <begin position="48"/>
        <end position="83"/>
    </location>
</feature>
<dbReference type="Gene3D" id="1.10.238.10">
    <property type="entry name" value="EF-hand"/>
    <property type="match status" value="1"/>
</dbReference>
<dbReference type="InParanoid" id="A0A1S3JQM0"/>
<evidence type="ECO:0000259" key="2">
    <source>
        <dbReference type="PROSITE" id="PS50222"/>
    </source>
</evidence>
<evidence type="ECO:0000256" key="1">
    <source>
        <dbReference type="ARBA" id="ARBA00022837"/>
    </source>
</evidence>
<name>A0A1S3JQM0_LINAN</name>
<keyword evidence="3" id="KW-1185">Reference proteome</keyword>
<feature type="domain" description="EF-hand" evidence="2">
    <location>
        <begin position="12"/>
        <end position="47"/>
    </location>
</feature>
<protein>
    <submittedName>
        <fullName evidence="4">Probable calcium-binding protein CML27</fullName>
    </submittedName>
</protein>
<dbReference type="PROSITE" id="PS00018">
    <property type="entry name" value="EF_HAND_1"/>
    <property type="match status" value="2"/>
</dbReference>
<dbReference type="Pfam" id="PF13499">
    <property type="entry name" value="EF-hand_7"/>
    <property type="match status" value="1"/>
</dbReference>
<dbReference type="GO" id="GO:0005509">
    <property type="term" value="F:calcium ion binding"/>
    <property type="evidence" value="ECO:0007669"/>
    <property type="project" value="InterPro"/>
</dbReference>
<gene>
    <name evidence="4" type="primary">LOC106175012</name>
</gene>
<dbReference type="SUPFAM" id="SSF47473">
    <property type="entry name" value="EF-hand"/>
    <property type="match status" value="1"/>
</dbReference>
<dbReference type="AlphaFoldDB" id="A0A1S3JQM0"/>
<dbReference type="CDD" id="cd00051">
    <property type="entry name" value="EFh"/>
    <property type="match status" value="1"/>
</dbReference>
<dbReference type="InterPro" id="IPR002048">
    <property type="entry name" value="EF_hand_dom"/>
</dbReference>
<sequence>MLAEHFPGLSLSLILDAEKRFTSADTNGDQVIDLSEMDNILTANNMMFTKKQLEEILESIDTDKNGYLDFLEVLTVIERLSSNKRSKLSPHLQTATKSATCSIQ</sequence>
<accession>A0A1S3JQM0</accession>